<keyword evidence="3" id="KW-1185">Reference proteome</keyword>
<evidence type="ECO:0000313" key="2">
    <source>
        <dbReference type="EMBL" id="RXH97498.1"/>
    </source>
</evidence>
<evidence type="ECO:0000256" key="1">
    <source>
        <dbReference type="SAM" id="Phobius"/>
    </source>
</evidence>
<protein>
    <submittedName>
        <fullName evidence="2">Uncharacterized protein</fullName>
    </submittedName>
</protein>
<name>A0A498JP28_MALDO</name>
<comment type="caution">
    <text evidence="2">The sequence shown here is derived from an EMBL/GenBank/DDBJ whole genome shotgun (WGS) entry which is preliminary data.</text>
</comment>
<dbReference type="EMBL" id="RDQH01000331">
    <property type="protein sequence ID" value="RXH97498.1"/>
    <property type="molecule type" value="Genomic_DNA"/>
</dbReference>
<gene>
    <name evidence="2" type="ORF">DVH24_007844</name>
</gene>
<proteinExistence type="predicted"/>
<organism evidence="2 3">
    <name type="scientific">Malus domestica</name>
    <name type="common">Apple</name>
    <name type="synonym">Pyrus malus</name>
    <dbReference type="NCBI Taxonomy" id="3750"/>
    <lineage>
        <taxon>Eukaryota</taxon>
        <taxon>Viridiplantae</taxon>
        <taxon>Streptophyta</taxon>
        <taxon>Embryophyta</taxon>
        <taxon>Tracheophyta</taxon>
        <taxon>Spermatophyta</taxon>
        <taxon>Magnoliopsida</taxon>
        <taxon>eudicotyledons</taxon>
        <taxon>Gunneridae</taxon>
        <taxon>Pentapetalae</taxon>
        <taxon>rosids</taxon>
        <taxon>fabids</taxon>
        <taxon>Rosales</taxon>
        <taxon>Rosaceae</taxon>
        <taxon>Amygdaloideae</taxon>
        <taxon>Maleae</taxon>
        <taxon>Malus</taxon>
    </lineage>
</organism>
<sequence length="94" mass="10943">MEYYLRDVCPWIMVFSCPLCTWYWLRTRNVAIGIDVVWHLFLDTVTMMGLRCAPCGGSSWFFGLLAVFTVLAVYVAREAMFRVIRRFCVVTFGP</sequence>
<evidence type="ECO:0000313" key="3">
    <source>
        <dbReference type="Proteomes" id="UP000290289"/>
    </source>
</evidence>
<dbReference type="AlphaFoldDB" id="A0A498JP28"/>
<keyword evidence="1" id="KW-1133">Transmembrane helix</keyword>
<dbReference type="Proteomes" id="UP000290289">
    <property type="component" value="Chromosome 5"/>
</dbReference>
<accession>A0A498JP28</accession>
<feature type="transmembrane region" description="Helical" evidence="1">
    <location>
        <begin position="57"/>
        <end position="76"/>
    </location>
</feature>
<keyword evidence="1" id="KW-0472">Membrane</keyword>
<reference evidence="2 3" key="1">
    <citation type="submission" date="2018-10" db="EMBL/GenBank/DDBJ databases">
        <title>A high-quality apple genome assembly.</title>
        <authorList>
            <person name="Hu J."/>
        </authorList>
    </citation>
    <scope>NUCLEOTIDE SEQUENCE [LARGE SCALE GENOMIC DNA]</scope>
    <source>
        <strain evidence="3">cv. HFTH1</strain>
        <tissue evidence="2">Young leaf</tissue>
    </source>
</reference>
<keyword evidence="1" id="KW-0812">Transmembrane</keyword>